<gene>
    <name evidence="1" type="ORF">BURMUCGD2_6165</name>
</gene>
<accession>B9BWS7</accession>
<dbReference type="AlphaFoldDB" id="B9BWS7"/>
<evidence type="ECO:0000313" key="1">
    <source>
        <dbReference type="EMBL" id="EEE04747.1"/>
    </source>
</evidence>
<sequence>MQGAEVLHQFLHVACAGARFRRLLQRGRTGARRCDDQGKRRASYQFRAAKTVNDCRSACR</sequence>
<dbReference type="Proteomes" id="UP000004535">
    <property type="component" value="Unassembled WGS sequence"/>
</dbReference>
<proteinExistence type="predicted"/>
<protein>
    <submittedName>
        <fullName evidence="1">Uncharacterized protein</fullName>
    </submittedName>
</protein>
<evidence type="ECO:0000313" key="2">
    <source>
        <dbReference type="Proteomes" id="UP000004535"/>
    </source>
</evidence>
<comment type="caution">
    <text evidence="1">The sequence shown here is derived from an EMBL/GenBank/DDBJ whole genome shotgun (WGS) entry which is preliminary data.</text>
</comment>
<dbReference type="EMBL" id="ACFC01000013">
    <property type="protein sequence ID" value="EEE04747.1"/>
    <property type="molecule type" value="Genomic_DNA"/>
</dbReference>
<organism evidence="1 2">
    <name type="scientific">Burkholderia multivorans CGD2</name>
    <dbReference type="NCBI Taxonomy" id="513052"/>
    <lineage>
        <taxon>Bacteria</taxon>
        <taxon>Pseudomonadati</taxon>
        <taxon>Pseudomonadota</taxon>
        <taxon>Betaproteobacteria</taxon>
        <taxon>Burkholderiales</taxon>
        <taxon>Burkholderiaceae</taxon>
        <taxon>Burkholderia</taxon>
        <taxon>Burkholderia cepacia complex</taxon>
    </lineage>
</organism>
<name>B9BWS7_9BURK</name>
<reference evidence="1 2" key="1">
    <citation type="journal article" date="2012" name="J. Bacteriol.">
        <title>Draft Genome Sequence Determination for Cystic Fibrosis and Chronic Granulomatous Disease Burkholderia multivorans Isolates.</title>
        <authorList>
            <person name="Varga J.J."/>
            <person name="Losada L."/>
            <person name="Zelazny A.M."/>
            <person name="Brinkac L."/>
            <person name="Harkins D."/>
            <person name="Radune D."/>
            <person name="Hostetler J."/>
            <person name="Sampaio E.P."/>
            <person name="Ronning C.M."/>
            <person name="Nierman W.C."/>
            <person name="Greenberg D.E."/>
            <person name="Holland S.M."/>
            <person name="Goldberg J.B."/>
        </authorList>
    </citation>
    <scope>NUCLEOTIDE SEQUENCE [LARGE SCALE GENOMIC DNA]</scope>
    <source>
        <strain evidence="1 2">CGD2</strain>
    </source>
</reference>